<dbReference type="GO" id="GO:0046872">
    <property type="term" value="F:metal ion binding"/>
    <property type="evidence" value="ECO:0007669"/>
    <property type="project" value="UniProtKB-KW"/>
</dbReference>
<evidence type="ECO:0000256" key="1">
    <source>
        <dbReference type="ARBA" id="ARBA00022617"/>
    </source>
</evidence>
<dbReference type="Pfam" id="PF00034">
    <property type="entry name" value="Cytochrom_C"/>
    <property type="match status" value="1"/>
</dbReference>
<dbReference type="GO" id="GO:0020037">
    <property type="term" value="F:heme binding"/>
    <property type="evidence" value="ECO:0007669"/>
    <property type="project" value="InterPro"/>
</dbReference>
<evidence type="ECO:0000256" key="2">
    <source>
        <dbReference type="ARBA" id="ARBA00022723"/>
    </source>
</evidence>
<evidence type="ECO:0000259" key="5">
    <source>
        <dbReference type="PROSITE" id="PS51007"/>
    </source>
</evidence>
<evidence type="ECO:0000256" key="3">
    <source>
        <dbReference type="ARBA" id="ARBA00023004"/>
    </source>
</evidence>
<keyword evidence="1 4" id="KW-0349">Heme</keyword>
<proteinExistence type="predicted"/>
<dbReference type="InterPro" id="IPR036909">
    <property type="entry name" value="Cyt_c-like_dom_sf"/>
</dbReference>
<evidence type="ECO:0000313" key="6">
    <source>
        <dbReference type="EMBL" id="SMX50538.1"/>
    </source>
</evidence>
<accession>A0A238L6C7</accession>
<gene>
    <name evidence="6" type="ORF">MAA8898_04839</name>
</gene>
<keyword evidence="7" id="KW-1185">Reference proteome</keyword>
<dbReference type="InterPro" id="IPR009056">
    <property type="entry name" value="Cyt_c-like_dom"/>
</dbReference>
<name>A0A238L6C7_9RHOB</name>
<dbReference type="AlphaFoldDB" id="A0A238L6C7"/>
<organism evidence="6 7">
    <name type="scientific">Maliponia aquimaris</name>
    <dbReference type="NCBI Taxonomy" id="1673631"/>
    <lineage>
        <taxon>Bacteria</taxon>
        <taxon>Pseudomonadati</taxon>
        <taxon>Pseudomonadota</taxon>
        <taxon>Alphaproteobacteria</taxon>
        <taxon>Rhodobacterales</taxon>
        <taxon>Paracoccaceae</taxon>
        <taxon>Maliponia</taxon>
    </lineage>
</organism>
<dbReference type="Proteomes" id="UP000207598">
    <property type="component" value="Unassembled WGS sequence"/>
</dbReference>
<sequence>MRLYAPAALLDSGLVKHILPRFTLKTRVRVELVDDPGSADLSLGDEGTPLFAGLDTIWHMARTEGGPEGVQKLADWLTSDIGLNTVVSYTPEGAALFGPPPETIEVVSVTYDGDAELGHKVSRSRCVRCHVVDEASRGYGIGSTPSFSVLRSLADWEDRFFAFYALNPHPSFTIVSGVTPPFPPHRPPPIAPVEMTLDEIEAVVAYVAAMPAADLGAPLKRQ</sequence>
<dbReference type="Gene3D" id="1.10.760.10">
    <property type="entry name" value="Cytochrome c-like domain"/>
    <property type="match status" value="1"/>
</dbReference>
<dbReference type="SUPFAM" id="SSF46626">
    <property type="entry name" value="Cytochrome c"/>
    <property type="match status" value="1"/>
</dbReference>
<evidence type="ECO:0000256" key="4">
    <source>
        <dbReference type="PROSITE-ProRule" id="PRU00433"/>
    </source>
</evidence>
<keyword evidence="2 4" id="KW-0479">Metal-binding</keyword>
<dbReference type="EMBL" id="FXYF01000023">
    <property type="protein sequence ID" value="SMX50538.1"/>
    <property type="molecule type" value="Genomic_DNA"/>
</dbReference>
<keyword evidence="3 4" id="KW-0408">Iron</keyword>
<reference evidence="6 7" key="1">
    <citation type="submission" date="2017-05" db="EMBL/GenBank/DDBJ databases">
        <authorList>
            <person name="Song R."/>
            <person name="Chenine A.L."/>
            <person name="Ruprecht R.M."/>
        </authorList>
    </citation>
    <scope>NUCLEOTIDE SEQUENCE [LARGE SCALE GENOMIC DNA]</scope>
    <source>
        <strain evidence="6 7">CECT 8898</strain>
    </source>
</reference>
<dbReference type="PROSITE" id="PS51007">
    <property type="entry name" value="CYTC"/>
    <property type="match status" value="1"/>
</dbReference>
<feature type="domain" description="Cytochrome c" evidence="5">
    <location>
        <begin position="113"/>
        <end position="211"/>
    </location>
</feature>
<protein>
    <recommendedName>
        <fullName evidence="5">Cytochrome c domain-containing protein</fullName>
    </recommendedName>
</protein>
<dbReference type="GO" id="GO:0009055">
    <property type="term" value="F:electron transfer activity"/>
    <property type="evidence" value="ECO:0007669"/>
    <property type="project" value="InterPro"/>
</dbReference>
<evidence type="ECO:0000313" key="7">
    <source>
        <dbReference type="Proteomes" id="UP000207598"/>
    </source>
</evidence>